<feature type="domain" description="RNA 2-O ribose methyltransferase substrate binding" evidence="4">
    <location>
        <begin position="40"/>
        <end position="113"/>
    </location>
</feature>
<dbReference type="SMART" id="SM00967">
    <property type="entry name" value="SpoU_sub_bind"/>
    <property type="match status" value="1"/>
</dbReference>
<dbReference type="OrthoDB" id="9785673at2"/>
<dbReference type="InterPro" id="IPR013123">
    <property type="entry name" value="SpoU_subst-bd"/>
</dbReference>
<evidence type="ECO:0000256" key="3">
    <source>
        <dbReference type="SAM" id="MobiDB-lite"/>
    </source>
</evidence>
<dbReference type="InterPro" id="IPR004441">
    <property type="entry name" value="rRNA_MeTrfase_TrmH"/>
</dbReference>
<dbReference type="GO" id="GO:0008173">
    <property type="term" value="F:RNA methyltransferase activity"/>
    <property type="evidence" value="ECO:0007669"/>
    <property type="project" value="InterPro"/>
</dbReference>
<accession>A0A0P0NXZ5</accession>
<dbReference type="EMBL" id="CP013002">
    <property type="protein sequence ID" value="ALL12969.1"/>
    <property type="molecule type" value="Genomic_DNA"/>
</dbReference>
<dbReference type="AlphaFoldDB" id="A0A0P0NXZ5"/>
<dbReference type="Pfam" id="PF08032">
    <property type="entry name" value="SpoU_sub_bind"/>
    <property type="match status" value="1"/>
</dbReference>
<dbReference type="PANTHER" id="PTHR46429:SF1">
    <property type="entry name" value="23S RRNA (GUANOSINE-2'-O-)-METHYLTRANSFERASE RLMB"/>
    <property type="match status" value="1"/>
</dbReference>
<gene>
    <name evidence="5" type="ORF">AQ619_06165</name>
</gene>
<dbReference type="GO" id="GO:0003723">
    <property type="term" value="F:RNA binding"/>
    <property type="evidence" value="ECO:0007669"/>
    <property type="project" value="InterPro"/>
</dbReference>
<dbReference type="NCBIfam" id="TIGR00186">
    <property type="entry name" value="rRNA_methyl_3"/>
    <property type="match status" value="1"/>
</dbReference>
<evidence type="ECO:0000256" key="2">
    <source>
        <dbReference type="ARBA" id="ARBA00022679"/>
    </source>
</evidence>
<dbReference type="SUPFAM" id="SSF55315">
    <property type="entry name" value="L30e-like"/>
    <property type="match status" value="1"/>
</dbReference>
<dbReference type="RefSeq" id="WP_062145516.1">
    <property type="nucleotide sequence ID" value="NZ_CP013002.1"/>
</dbReference>
<name>A0A0P0NXZ5_9CAUL</name>
<feature type="compositionally biased region" description="Basic and acidic residues" evidence="3">
    <location>
        <begin position="1"/>
        <end position="12"/>
    </location>
</feature>
<evidence type="ECO:0000259" key="4">
    <source>
        <dbReference type="SMART" id="SM00967"/>
    </source>
</evidence>
<dbReference type="Proteomes" id="UP000056905">
    <property type="component" value="Chromosome"/>
</dbReference>
<reference evidence="5 6" key="1">
    <citation type="submission" date="2015-10" db="EMBL/GenBank/DDBJ databases">
        <title>Conservation of the essential genome among Caulobacter and Brevundimonas species.</title>
        <authorList>
            <person name="Scott D."/>
            <person name="Ely B."/>
        </authorList>
    </citation>
    <scope>NUCLEOTIDE SEQUENCE [LARGE SCALE GENOMIC DNA]</scope>
    <source>
        <strain evidence="5 6">CB4</strain>
    </source>
</reference>
<keyword evidence="1 5" id="KW-0489">Methyltransferase</keyword>
<dbReference type="GO" id="GO:0032259">
    <property type="term" value="P:methylation"/>
    <property type="evidence" value="ECO:0007669"/>
    <property type="project" value="UniProtKB-KW"/>
</dbReference>
<keyword evidence="6" id="KW-1185">Reference proteome</keyword>
<keyword evidence="2 5" id="KW-0808">Transferase</keyword>
<dbReference type="InterPro" id="IPR029064">
    <property type="entry name" value="Ribosomal_eL30-like_sf"/>
</dbReference>
<dbReference type="KEGG" id="chq:AQ619_06165"/>
<protein>
    <submittedName>
        <fullName evidence="5">rRNA methyltransferase</fullName>
    </submittedName>
</protein>
<dbReference type="GO" id="GO:0006396">
    <property type="term" value="P:RNA processing"/>
    <property type="evidence" value="ECO:0007669"/>
    <property type="project" value="InterPro"/>
</dbReference>
<dbReference type="GO" id="GO:0005829">
    <property type="term" value="C:cytosol"/>
    <property type="evidence" value="ECO:0007669"/>
    <property type="project" value="TreeGrafter"/>
</dbReference>
<dbReference type="STRING" id="69395.AQ619_06165"/>
<proteinExistence type="predicted"/>
<dbReference type="InterPro" id="IPR029028">
    <property type="entry name" value="Alpha/beta_knot_MTases"/>
</dbReference>
<sequence>MSSHSERNDRRKPSASGRDFPHKSRNKQGFSKGGNDEKDWIWGIHAVEAALANPARPAPKRLLATPDRAKRLAPHLAKLPCLQILEGPDIARQLPQGAAHQGLALKIDEPEPLSIFELGTPAEGFLVMLDQITDPQNVGAIFRSAAAFGARGVILQDRHAPTLSGVLAKTAVGAIDKTPYARVVNLSRALEELAELGWRAIGLAGEAEETLEVVLDGTPTVLVLGSEGEGVRRLVAEHCDAMGKIAMPGGFESLNVSAAAAIALYETSRISRRG</sequence>
<evidence type="ECO:0000256" key="1">
    <source>
        <dbReference type="ARBA" id="ARBA00022603"/>
    </source>
</evidence>
<evidence type="ECO:0000313" key="5">
    <source>
        <dbReference type="EMBL" id="ALL12969.1"/>
    </source>
</evidence>
<dbReference type="InterPro" id="IPR001537">
    <property type="entry name" value="SpoU_MeTrfase"/>
</dbReference>
<dbReference type="Pfam" id="PF00588">
    <property type="entry name" value="SpoU_methylase"/>
    <property type="match status" value="1"/>
</dbReference>
<organism evidence="5 6">
    <name type="scientific">Caulobacter henricii</name>
    <dbReference type="NCBI Taxonomy" id="69395"/>
    <lineage>
        <taxon>Bacteria</taxon>
        <taxon>Pseudomonadati</taxon>
        <taxon>Pseudomonadota</taxon>
        <taxon>Alphaproteobacteria</taxon>
        <taxon>Caulobacterales</taxon>
        <taxon>Caulobacteraceae</taxon>
        <taxon>Caulobacter</taxon>
    </lineage>
</organism>
<evidence type="ECO:0000313" key="6">
    <source>
        <dbReference type="Proteomes" id="UP000056905"/>
    </source>
</evidence>
<dbReference type="Gene3D" id="3.40.1280.10">
    <property type="match status" value="1"/>
</dbReference>
<feature type="region of interest" description="Disordered" evidence="3">
    <location>
        <begin position="1"/>
        <end position="35"/>
    </location>
</feature>
<dbReference type="InterPro" id="IPR029026">
    <property type="entry name" value="tRNA_m1G_MTases_N"/>
</dbReference>
<dbReference type="CDD" id="cd18103">
    <property type="entry name" value="SpoU-like_RlmB"/>
    <property type="match status" value="1"/>
</dbReference>
<dbReference type="PANTHER" id="PTHR46429">
    <property type="entry name" value="23S RRNA (GUANOSINE-2'-O-)-METHYLTRANSFERASE RLMB"/>
    <property type="match status" value="1"/>
</dbReference>
<dbReference type="SUPFAM" id="SSF75217">
    <property type="entry name" value="alpha/beta knot"/>
    <property type="match status" value="1"/>
</dbReference>